<comment type="caution">
    <text evidence="2">The sequence shown here is derived from an EMBL/GenBank/DDBJ whole genome shotgun (WGS) entry which is preliminary data.</text>
</comment>
<dbReference type="Proteomes" id="UP000772434">
    <property type="component" value="Unassembled WGS sequence"/>
</dbReference>
<keyword evidence="1" id="KW-0472">Membrane</keyword>
<keyword evidence="3" id="KW-1185">Reference proteome</keyword>
<keyword evidence="1" id="KW-0812">Transmembrane</keyword>
<proteinExistence type="predicted"/>
<evidence type="ECO:0000313" key="3">
    <source>
        <dbReference type="Proteomes" id="UP000772434"/>
    </source>
</evidence>
<dbReference type="AlphaFoldDB" id="A0A9P5QCV9"/>
<name>A0A9P5QCV9_9AGAR</name>
<evidence type="ECO:0000313" key="2">
    <source>
        <dbReference type="EMBL" id="KAF9078610.1"/>
    </source>
</evidence>
<reference evidence="2" key="1">
    <citation type="submission" date="2020-11" db="EMBL/GenBank/DDBJ databases">
        <authorList>
            <consortium name="DOE Joint Genome Institute"/>
            <person name="Ahrendt S."/>
            <person name="Riley R."/>
            <person name="Andreopoulos W."/>
            <person name="Labutti K."/>
            <person name="Pangilinan J."/>
            <person name="Ruiz-Duenas F.J."/>
            <person name="Barrasa J.M."/>
            <person name="Sanchez-Garcia M."/>
            <person name="Camarero S."/>
            <person name="Miyauchi S."/>
            <person name="Serrano A."/>
            <person name="Linde D."/>
            <person name="Babiker R."/>
            <person name="Drula E."/>
            <person name="Ayuso-Fernandez I."/>
            <person name="Pacheco R."/>
            <person name="Padilla G."/>
            <person name="Ferreira P."/>
            <person name="Barriuso J."/>
            <person name="Kellner H."/>
            <person name="Castanera R."/>
            <person name="Alfaro M."/>
            <person name="Ramirez L."/>
            <person name="Pisabarro A.G."/>
            <person name="Kuo A."/>
            <person name="Tritt A."/>
            <person name="Lipzen A."/>
            <person name="He G."/>
            <person name="Yan M."/>
            <person name="Ng V."/>
            <person name="Cullen D."/>
            <person name="Martin F."/>
            <person name="Rosso M.-N."/>
            <person name="Henrissat B."/>
            <person name="Hibbett D."/>
            <person name="Martinez A.T."/>
            <person name="Grigoriev I.V."/>
        </authorList>
    </citation>
    <scope>NUCLEOTIDE SEQUENCE</scope>
    <source>
        <strain evidence="2">AH 40177</strain>
    </source>
</reference>
<protein>
    <submittedName>
        <fullName evidence="2">Uncharacterized protein</fullName>
    </submittedName>
</protein>
<feature type="transmembrane region" description="Helical" evidence="1">
    <location>
        <begin position="57"/>
        <end position="80"/>
    </location>
</feature>
<sequence length="214" mass="23411">MSPHFLCCLPIRLGAFLVSFVELVLSGIVAALMWLALVLDWKHKLTPELTTNQQVVIGLWATSYTVASIFSWIGIVGVLRKRISWVQTFLSLLQWHLAVSVIITIINMVFFFINEKDKSCLITNKDGNCADDSLSKAAQIAILIVVAIIPLLIQAYGCWILSDCVTYLKDKQVYPMTMYPFSSGYAGVGSKEEAASLTHNSGSATGAPYAMGGV</sequence>
<dbReference type="EMBL" id="JADNRY010000001">
    <property type="protein sequence ID" value="KAF9078610.1"/>
    <property type="molecule type" value="Genomic_DNA"/>
</dbReference>
<feature type="transmembrane region" description="Helical" evidence="1">
    <location>
        <begin position="140"/>
        <end position="161"/>
    </location>
</feature>
<dbReference type="OrthoDB" id="7862095at2759"/>
<feature type="transmembrane region" description="Helical" evidence="1">
    <location>
        <begin position="12"/>
        <end position="37"/>
    </location>
</feature>
<keyword evidence="1" id="KW-1133">Transmembrane helix</keyword>
<evidence type="ECO:0000256" key="1">
    <source>
        <dbReference type="SAM" id="Phobius"/>
    </source>
</evidence>
<accession>A0A9P5QCV9</accession>
<gene>
    <name evidence="2" type="ORF">BDP27DRAFT_1309869</name>
</gene>
<feature type="transmembrane region" description="Helical" evidence="1">
    <location>
        <begin position="92"/>
        <end position="113"/>
    </location>
</feature>
<organism evidence="2 3">
    <name type="scientific">Rhodocollybia butyracea</name>
    <dbReference type="NCBI Taxonomy" id="206335"/>
    <lineage>
        <taxon>Eukaryota</taxon>
        <taxon>Fungi</taxon>
        <taxon>Dikarya</taxon>
        <taxon>Basidiomycota</taxon>
        <taxon>Agaricomycotina</taxon>
        <taxon>Agaricomycetes</taxon>
        <taxon>Agaricomycetidae</taxon>
        <taxon>Agaricales</taxon>
        <taxon>Marasmiineae</taxon>
        <taxon>Omphalotaceae</taxon>
        <taxon>Rhodocollybia</taxon>
    </lineage>
</organism>